<dbReference type="Proteomes" id="UP000635726">
    <property type="component" value="Unassembled WGS sequence"/>
</dbReference>
<dbReference type="GO" id="GO:0046872">
    <property type="term" value="F:metal ion binding"/>
    <property type="evidence" value="ECO:0007669"/>
    <property type="project" value="UniProtKB-KW"/>
</dbReference>
<dbReference type="RefSeq" id="WP_188960259.1">
    <property type="nucleotide sequence ID" value="NZ_BMOE01000001.1"/>
</dbReference>
<dbReference type="AlphaFoldDB" id="A0A917P484"/>
<dbReference type="EMBL" id="BMOE01000001">
    <property type="protein sequence ID" value="GGJ60848.1"/>
    <property type="molecule type" value="Genomic_DNA"/>
</dbReference>
<dbReference type="InterPro" id="IPR017896">
    <property type="entry name" value="4Fe4S_Fe-S-bd"/>
</dbReference>
<evidence type="ECO:0000256" key="5">
    <source>
        <dbReference type="ARBA" id="ARBA00023014"/>
    </source>
</evidence>
<keyword evidence="5" id="KW-0411">Iron-sulfur</keyword>
<keyword evidence="3" id="KW-0677">Repeat</keyword>
<keyword evidence="2" id="KW-0479">Metal-binding</keyword>
<feature type="domain" description="4Fe-4S ferredoxin-type" evidence="7">
    <location>
        <begin position="50"/>
        <end position="79"/>
    </location>
</feature>
<reference evidence="8" key="1">
    <citation type="journal article" date="2014" name="Int. J. Syst. Evol. Microbiol.">
        <title>Complete genome sequence of Corynebacterium casei LMG S-19264T (=DSM 44701T), isolated from a smear-ripened cheese.</title>
        <authorList>
            <consortium name="US DOE Joint Genome Institute (JGI-PGF)"/>
            <person name="Walter F."/>
            <person name="Albersmeier A."/>
            <person name="Kalinowski J."/>
            <person name="Ruckert C."/>
        </authorList>
    </citation>
    <scope>NUCLEOTIDE SEQUENCE</scope>
    <source>
        <strain evidence="8">JCM 14371</strain>
    </source>
</reference>
<evidence type="ECO:0000256" key="3">
    <source>
        <dbReference type="ARBA" id="ARBA00022737"/>
    </source>
</evidence>
<keyword evidence="1" id="KW-0004">4Fe-4S</keyword>
<protein>
    <submittedName>
        <fullName evidence="8">Polyferredoxin</fullName>
    </submittedName>
</protein>
<sequence length="336" mass="35401">MLDGVFKLLGEYGNMVPRYTGPRCLSERLSVGGCDLCQTACPHDAILIPQSVVIDPAACTGCGLCVQACPSGALEYDVTAPLNAVREQKTGAARGQEPEAKLVCSRSEEGGKALPCLGRVTVSTVMAAGAWDVPLTLVHGDCGTCTLGGPDVPESVARVVQDANLLRGATGRASRVTVRPHDPARAGSGETVSRRGVFGALARGARTMAAQSIPDSPLPFVDWSEPEDRVPSEWQWRVRALRPAPAPDAPVHWPAPVVDDTCIDCPVCANVCPTDAITRDVQPDGSVTLTLALAACTGCRACEASCPPQAIRMQPEWRFEALEALVLLRDSGNILQ</sequence>
<name>A0A917P484_9DEIO</name>
<evidence type="ECO:0000259" key="7">
    <source>
        <dbReference type="PROSITE" id="PS51379"/>
    </source>
</evidence>
<keyword evidence="9" id="KW-1185">Reference proteome</keyword>
<feature type="domain" description="4Fe-4S ferredoxin-type" evidence="7">
    <location>
        <begin position="287"/>
        <end position="316"/>
    </location>
</feature>
<comment type="caution">
    <text evidence="8">The sequence shown here is derived from an EMBL/GenBank/DDBJ whole genome shotgun (WGS) entry which is preliminary data.</text>
</comment>
<feature type="region of interest" description="Disordered" evidence="6">
    <location>
        <begin position="171"/>
        <end position="191"/>
    </location>
</feature>
<dbReference type="GO" id="GO:0051539">
    <property type="term" value="F:4 iron, 4 sulfur cluster binding"/>
    <property type="evidence" value="ECO:0007669"/>
    <property type="project" value="UniProtKB-KW"/>
</dbReference>
<evidence type="ECO:0000256" key="2">
    <source>
        <dbReference type="ARBA" id="ARBA00022723"/>
    </source>
</evidence>
<feature type="domain" description="4Fe-4S ferredoxin-type" evidence="7">
    <location>
        <begin position="254"/>
        <end position="282"/>
    </location>
</feature>
<keyword evidence="4" id="KW-0408">Iron</keyword>
<evidence type="ECO:0000256" key="4">
    <source>
        <dbReference type="ARBA" id="ARBA00023004"/>
    </source>
</evidence>
<evidence type="ECO:0000313" key="9">
    <source>
        <dbReference type="Proteomes" id="UP000635726"/>
    </source>
</evidence>
<evidence type="ECO:0000256" key="1">
    <source>
        <dbReference type="ARBA" id="ARBA00022485"/>
    </source>
</evidence>
<organism evidence="8 9">
    <name type="scientific">Deinococcus aquiradiocola</name>
    <dbReference type="NCBI Taxonomy" id="393059"/>
    <lineage>
        <taxon>Bacteria</taxon>
        <taxon>Thermotogati</taxon>
        <taxon>Deinococcota</taxon>
        <taxon>Deinococci</taxon>
        <taxon>Deinococcales</taxon>
        <taxon>Deinococcaceae</taxon>
        <taxon>Deinococcus</taxon>
    </lineage>
</organism>
<dbReference type="Gene3D" id="3.30.70.3270">
    <property type="match status" value="1"/>
</dbReference>
<dbReference type="InterPro" id="IPR017900">
    <property type="entry name" value="4Fe4S_Fe_S_CS"/>
</dbReference>
<dbReference type="SUPFAM" id="SSF54862">
    <property type="entry name" value="4Fe-4S ferredoxins"/>
    <property type="match status" value="2"/>
</dbReference>
<dbReference type="Gene3D" id="3.30.70.20">
    <property type="match status" value="1"/>
</dbReference>
<gene>
    <name evidence="8" type="ORF">GCM10008939_00760</name>
</gene>
<dbReference type="PANTHER" id="PTHR43724">
    <property type="entry name" value="PYRUVATE SYNTHASE SUBUNIT PORD"/>
    <property type="match status" value="1"/>
</dbReference>
<reference evidence="8" key="2">
    <citation type="submission" date="2020-09" db="EMBL/GenBank/DDBJ databases">
        <authorList>
            <person name="Sun Q."/>
            <person name="Ohkuma M."/>
        </authorList>
    </citation>
    <scope>NUCLEOTIDE SEQUENCE</scope>
    <source>
        <strain evidence="8">JCM 14371</strain>
    </source>
</reference>
<evidence type="ECO:0000313" key="8">
    <source>
        <dbReference type="EMBL" id="GGJ60848.1"/>
    </source>
</evidence>
<dbReference type="PANTHER" id="PTHR43724:SF1">
    <property type="entry name" value="PYRUVATE SYNTHASE SUBUNIT PORD"/>
    <property type="match status" value="1"/>
</dbReference>
<accession>A0A917P484</accession>
<dbReference type="Pfam" id="PF12838">
    <property type="entry name" value="Fer4_7"/>
    <property type="match status" value="1"/>
</dbReference>
<dbReference type="PROSITE" id="PS00198">
    <property type="entry name" value="4FE4S_FER_1"/>
    <property type="match status" value="2"/>
</dbReference>
<evidence type="ECO:0000256" key="6">
    <source>
        <dbReference type="SAM" id="MobiDB-lite"/>
    </source>
</evidence>
<dbReference type="Pfam" id="PF00037">
    <property type="entry name" value="Fer4"/>
    <property type="match status" value="1"/>
</dbReference>
<dbReference type="PROSITE" id="PS51379">
    <property type="entry name" value="4FE4S_FER_2"/>
    <property type="match status" value="3"/>
</dbReference>
<proteinExistence type="predicted"/>